<dbReference type="Pfam" id="PF00034">
    <property type="entry name" value="Cytochrom_C"/>
    <property type="match status" value="1"/>
</dbReference>
<evidence type="ECO:0000259" key="23">
    <source>
        <dbReference type="PROSITE" id="PS51007"/>
    </source>
</evidence>
<dbReference type="PROSITE" id="PS51257">
    <property type="entry name" value="PROKAR_LIPOPROTEIN"/>
    <property type="match status" value="1"/>
</dbReference>
<dbReference type="Proteomes" id="UP000831880">
    <property type="component" value="Chromosome"/>
</dbReference>
<name>A0ABY4GY90_9BACI</name>
<evidence type="ECO:0000256" key="7">
    <source>
        <dbReference type="ARBA" id="ARBA00022723"/>
    </source>
</evidence>
<feature type="transmembrane region" description="Helical" evidence="20">
    <location>
        <begin position="41"/>
        <end position="69"/>
    </location>
</feature>
<evidence type="ECO:0000256" key="16">
    <source>
        <dbReference type="PROSITE-ProRule" id="PRU00433"/>
    </source>
</evidence>
<dbReference type="InterPro" id="IPR045187">
    <property type="entry name" value="CcO_II"/>
</dbReference>
<dbReference type="PRINTS" id="PR01166">
    <property type="entry name" value="CYCOXIDASEII"/>
</dbReference>
<dbReference type="InterPro" id="IPR009056">
    <property type="entry name" value="Cyt_c-like_dom"/>
</dbReference>
<evidence type="ECO:0000256" key="15">
    <source>
        <dbReference type="ARBA" id="ARBA00047816"/>
    </source>
</evidence>
<comment type="function">
    <text evidence="14 18">Subunits I and II form the functional core of the enzyme complex. Electrons originating in cytochrome c are transferred via heme a and Cu(A) to the binuclear center formed by heme a3 and Cu(B).</text>
</comment>
<feature type="compositionally biased region" description="Low complexity" evidence="19">
    <location>
        <begin position="346"/>
        <end position="358"/>
    </location>
</feature>
<evidence type="ECO:0000256" key="12">
    <source>
        <dbReference type="ARBA" id="ARBA00023008"/>
    </source>
</evidence>
<keyword evidence="11 16" id="KW-0408">Iron</keyword>
<dbReference type="SUPFAM" id="SSF81464">
    <property type="entry name" value="Cytochrome c oxidase subunit II-like, transmembrane region"/>
    <property type="match status" value="1"/>
</dbReference>
<dbReference type="PANTHER" id="PTHR22888">
    <property type="entry name" value="CYTOCHROME C OXIDASE, SUBUNIT II"/>
    <property type="match status" value="1"/>
</dbReference>
<evidence type="ECO:0000313" key="25">
    <source>
        <dbReference type="Proteomes" id="UP000831880"/>
    </source>
</evidence>
<dbReference type="PROSITE" id="PS50857">
    <property type="entry name" value="COX2_CUA"/>
    <property type="match status" value="1"/>
</dbReference>
<evidence type="ECO:0000256" key="10">
    <source>
        <dbReference type="ARBA" id="ARBA00022989"/>
    </source>
</evidence>
<evidence type="ECO:0000256" key="1">
    <source>
        <dbReference type="ARBA" id="ARBA00004141"/>
    </source>
</evidence>
<dbReference type="PROSITE" id="PS51007">
    <property type="entry name" value="CYTC"/>
    <property type="match status" value="1"/>
</dbReference>
<evidence type="ECO:0000256" key="6">
    <source>
        <dbReference type="ARBA" id="ARBA00022692"/>
    </source>
</evidence>
<dbReference type="InterPro" id="IPR036909">
    <property type="entry name" value="Cyt_c-like_dom_sf"/>
</dbReference>
<evidence type="ECO:0000256" key="2">
    <source>
        <dbReference type="ARBA" id="ARBA00007866"/>
    </source>
</evidence>
<evidence type="ECO:0000256" key="8">
    <source>
        <dbReference type="ARBA" id="ARBA00022967"/>
    </source>
</evidence>
<dbReference type="InterPro" id="IPR011759">
    <property type="entry name" value="Cyt_c_oxidase_su2_TM_dom"/>
</dbReference>
<dbReference type="SUPFAM" id="SSF46626">
    <property type="entry name" value="Cytochrome c"/>
    <property type="match status" value="1"/>
</dbReference>
<dbReference type="Gene3D" id="2.60.40.420">
    <property type="entry name" value="Cupredoxins - blue copper proteins"/>
    <property type="match status" value="1"/>
</dbReference>
<proteinExistence type="inferred from homology"/>
<evidence type="ECO:0000256" key="11">
    <source>
        <dbReference type="ARBA" id="ARBA00023004"/>
    </source>
</evidence>
<keyword evidence="13 20" id="KW-0472">Membrane</keyword>
<sequence>MRGWMRKFRSLILFGALTLILSGCGVDNISALKPEGYGSDLIFDLMMISIAIMLFVFVIVMAIYTFVLIRYRQKKGQEDFIPKQTEGNKALEIIWTVIPIILLLVLAVPTVQATFDLADKSGQTDEDALTIEVTGNQYWWHFNYAGQEISTSQDLYIPTGERVYLDMKSSDVIHSFWVPSIAGKMDTNPGENVNTMYLEAYEEGVYWGQCAELCGPSHSLMDFKVIAVSPEKFDQWKEDMQNIDPEAQPETASAQEGQELFQNNCMSCHAIGSAAAGVGPNLSNFGNRTMIAGILDPTKENLVDWITNPDEIKPGNQMPADLVSEEEASKIADYLLQLDHSEVTPESAGGNSNEGNNE</sequence>
<keyword evidence="12 18" id="KW-0186">Copper</keyword>
<dbReference type="EC" id="7.1.1.9" evidence="18"/>
<reference evidence="24 25" key="1">
    <citation type="submission" date="2022-04" db="EMBL/GenBank/DDBJ databases">
        <title>Halobacillus sp. isolated from saltern.</title>
        <authorList>
            <person name="Won M."/>
            <person name="Lee C.-M."/>
            <person name="Woen H.-Y."/>
            <person name="Kwon S.-W."/>
        </authorList>
    </citation>
    <scope>NUCLEOTIDE SEQUENCE [LARGE SCALE GENOMIC DNA]</scope>
    <source>
        <strain evidence="24 25">SSTM10-2</strain>
    </source>
</reference>
<keyword evidence="6 17" id="KW-0812">Transmembrane</keyword>
<dbReference type="PANTHER" id="PTHR22888:SF10">
    <property type="entry name" value="CYTOCHROME C OXIDASE SUBUNIT 2"/>
    <property type="match status" value="1"/>
</dbReference>
<evidence type="ECO:0000256" key="20">
    <source>
        <dbReference type="SAM" id="Phobius"/>
    </source>
</evidence>
<dbReference type="Pfam" id="PF00116">
    <property type="entry name" value="COX2"/>
    <property type="match status" value="1"/>
</dbReference>
<gene>
    <name evidence="24" type="primary">coxB</name>
    <name evidence="24" type="ORF">MUO14_22070</name>
</gene>
<dbReference type="Gene3D" id="1.10.287.90">
    <property type="match status" value="1"/>
</dbReference>
<feature type="domain" description="Cytochrome oxidase subunit II transmembrane region profile" evidence="22">
    <location>
        <begin position="23"/>
        <end position="121"/>
    </location>
</feature>
<evidence type="ECO:0000259" key="21">
    <source>
        <dbReference type="PROSITE" id="PS50857"/>
    </source>
</evidence>
<keyword evidence="4 16" id="KW-0349">Heme</keyword>
<dbReference type="Pfam" id="PF02790">
    <property type="entry name" value="COX2_TM"/>
    <property type="match status" value="1"/>
</dbReference>
<dbReference type="InterPro" id="IPR008972">
    <property type="entry name" value="Cupredoxin"/>
</dbReference>
<evidence type="ECO:0000256" key="18">
    <source>
        <dbReference type="RuleBase" id="RU004024"/>
    </source>
</evidence>
<dbReference type="NCBIfam" id="TIGR02866">
    <property type="entry name" value="CoxB"/>
    <property type="match status" value="1"/>
</dbReference>
<keyword evidence="3 17" id="KW-0813">Transport</keyword>
<keyword evidence="25" id="KW-1185">Reference proteome</keyword>
<dbReference type="SUPFAM" id="SSF49503">
    <property type="entry name" value="Cupredoxins"/>
    <property type="match status" value="1"/>
</dbReference>
<protein>
    <recommendedName>
        <fullName evidence="18">Cytochrome c oxidase subunit 2</fullName>
        <ecNumber evidence="18">7.1.1.9</ecNumber>
    </recommendedName>
</protein>
<evidence type="ECO:0000256" key="9">
    <source>
        <dbReference type="ARBA" id="ARBA00022982"/>
    </source>
</evidence>
<dbReference type="CDD" id="cd04213">
    <property type="entry name" value="CuRO_CcO_Caa3_II"/>
    <property type="match status" value="1"/>
</dbReference>
<feature type="transmembrane region" description="Helical" evidence="20">
    <location>
        <begin position="90"/>
        <end position="111"/>
    </location>
</feature>
<evidence type="ECO:0000256" key="19">
    <source>
        <dbReference type="SAM" id="MobiDB-lite"/>
    </source>
</evidence>
<dbReference type="InterPro" id="IPR001505">
    <property type="entry name" value="Copper_CuA"/>
</dbReference>
<comment type="cofactor">
    <cofactor evidence="18">
        <name>Cu cation</name>
        <dbReference type="ChEBI" id="CHEBI:23378"/>
    </cofactor>
    <text evidence="18">Binds a copper A center.</text>
</comment>
<feature type="region of interest" description="Disordered" evidence="19">
    <location>
        <begin position="339"/>
        <end position="358"/>
    </location>
</feature>
<keyword evidence="5 17" id="KW-0679">Respiratory chain</keyword>
<evidence type="ECO:0000256" key="3">
    <source>
        <dbReference type="ARBA" id="ARBA00022448"/>
    </source>
</evidence>
<dbReference type="PROSITE" id="PS00078">
    <property type="entry name" value="COX2"/>
    <property type="match status" value="1"/>
</dbReference>
<dbReference type="InterPro" id="IPR034236">
    <property type="entry name" value="CuRO_CcO_Caa3_II"/>
</dbReference>
<evidence type="ECO:0000256" key="13">
    <source>
        <dbReference type="ARBA" id="ARBA00023136"/>
    </source>
</evidence>
<accession>A0ABY4GY90</accession>
<evidence type="ECO:0000256" key="14">
    <source>
        <dbReference type="ARBA" id="ARBA00024688"/>
    </source>
</evidence>
<evidence type="ECO:0000256" key="5">
    <source>
        <dbReference type="ARBA" id="ARBA00022660"/>
    </source>
</evidence>
<dbReference type="InterPro" id="IPR036257">
    <property type="entry name" value="Cyt_c_oxidase_su2_TM_sf"/>
</dbReference>
<evidence type="ECO:0000313" key="24">
    <source>
        <dbReference type="EMBL" id="UOQ93049.1"/>
    </source>
</evidence>
<keyword evidence="8" id="KW-1278">Translocase</keyword>
<comment type="similarity">
    <text evidence="2 17">Belongs to the cytochrome c oxidase subunit 2 family.</text>
</comment>
<comment type="subcellular location">
    <subcellularLocation>
        <location evidence="17">Cell membrane</location>
        <topology evidence="17">Multi-pass membrane protein</topology>
    </subcellularLocation>
    <subcellularLocation>
        <location evidence="1">Membrane</location>
        <topology evidence="1">Multi-pass membrane protein</topology>
    </subcellularLocation>
</comment>
<dbReference type="InterPro" id="IPR002429">
    <property type="entry name" value="CcO_II-like_C"/>
</dbReference>
<dbReference type="InterPro" id="IPR014222">
    <property type="entry name" value="Cyt_c_oxidase_su2"/>
</dbReference>
<evidence type="ECO:0000259" key="22">
    <source>
        <dbReference type="PROSITE" id="PS50999"/>
    </source>
</evidence>
<dbReference type="EMBL" id="CP095074">
    <property type="protein sequence ID" value="UOQ93049.1"/>
    <property type="molecule type" value="Genomic_DNA"/>
</dbReference>
<dbReference type="RefSeq" id="WP_244752653.1">
    <property type="nucleotide sequence ID" value="NZ_CP095074.1"/>
</dbReference>
<organism evidence="24 25">
    <name type="scientific">Halobacillus shinanisalinarum</name>
    <dbReference type="NCBI Taxonomy" id="2932258"/>
    <lineage>
        <taxon>Bacteria</taxon>
        <taxon>Bacillati</taxon>
        <taxon>Bacillota</taxon>
        <taxon>Bacilli</taxon>
        <taxon>Bacillales</taxon>
        <taxon>Bacillaceae</taxon>
        <taxon>Halobacillus</taxon>
    </lineage>
</organism>
<keyword evidence="7 16" id="KW-0479">Metal-binding</keyword>
<comment type="catalytic activity">
    <reaction evidence="15 18">
        <text>4 Fe(II)-[cytochrome c] + O2 + 8 H(+)(in) = 4 Fe(III)-[cytochrome c] + 2 H2O + 4 H(+)(out)</text>
        <dbReference type="Rhea" id="RHEA:11436"/>
        <dbReference type="Rhea" id="RHEA-COMP:10350"/>
        <dbReference type="Rhea" id="RHEA-COMP:14399"/>
        <dbReference type="ChEBI" id="CHEBI:15377"/>
        <dbReference type="ChEBI" id="CHEBI:15378"/>
        <dbReference type="ChEBI" id="CHEBI:15379"/>
        <dbReference type="ChEBI" id="CHEBI:29033"/>
        <dbReference type="ChEBI" id="CHEBI:29034"/>
        <dbReference type="EC" id="7.1.1.9"/>
    </reaction>
</comment>
<keyword evidence="9 17" id="KW-0249">Electron transport</keyword>
<dbReference type="PROSITE" id="PS50999">
    <property type="entry name" value="COX2_TM"/>
    <property type="match status" value="1"/>
</dbReference>
<keyword evidence="10 20" id="KW-1133">Transmembrane helix</keyword>
<feature type="domain" description="Cytochrome c" evidence="23">
    <location>
        <begin position="252"/>
        <end position="339"/>
    </location>
</feature>
<evidence type="ECO:0000256" key="17">
    <source>
        <dbReference type="RuleBase" id="RU000456"/>
    </source>
</evidence>
<feature type="domain" description="Cytochrome oxidase subunit II copper A binding" evidence="21">
    <location>
        <begin position="126"/>
        <end position="239"/>
    </location>
</feature>
<evidence type="ECO:0000256" key="4">
    <source>
        <dbReference type="ARBA" id="ARBA00022617"/>
    </source>
</evidence>